<evidence type="ECO:0000256" key="1">
    <source>
        <dbReference type="SAM" id="Coils"/>
    </source>
</evidence>
<dbReference type="HOGENOM" id="CLU_322664_0_0_1"/>
<dbReference type="Proteomes" id="UP000054097">
    <property type="component" value="Unassembled WGS sequence"/>
</dbReference>
<proteinExistence type="predicted"/>
<dbReference type="SUPFAM" id="SSF52047">
    <property type="entry name" value="RNI-like"/>
    <property type="match status" value="1"/>
</dbReference>
<evidence type="ECO:0000313" key="2">
    <source>
        <dbReference type="EMBL" id="KIM20849.1"/>
    </source>
</evidence>
<keyword evidence="1" id="KW-0175">Coiled coil</keyword>
<reference evidence="2 3" key="1">
    <citation type="submission" date="2014-04" db="EMBL/GenBank/DDBJ databases">
        <authorList>
            <consortium name="DOE Joint Genome Institute"/>
            <person name="Kuo A."/>
            <person name="Zuccaro A."/>
            <person name="Kohler A."/>
            <person name="Nagy L.G."/>
            <person name="Floudas D."/>
            <person name="Copeland A."/>
            <person name="Barry K.W."/>
            <person name="Cichocki N."/>
            <person name="Veneault-Fourrey C."/>
            <person name="LaButti K."/>
            <person name="Lindquist E.A."/>
            <person name="Lipzen A."/>
            <person name="Lundell T."/>
            <person name="Morin E."/>
            <person name="Murat C."/>
            <person name="Sun H."/>
            <person name="Tunlid A."/>
            <person name="Henrissat B."/>
            <person name="Grigoriev I.V."/>
            <person name="Hibbett D.S."/>
            <person name="Martin F."/>
            <person name="Nordberg H.P."/>
            <person name="Cantor M.N."/>
            <person name="Hua S.X."/>
        </authorList>
    </citation>
    <scope>NUCLEOTIDE SEQUENCE [LARGE SCALE GENOMIC DNA]</scope>
    <source>
        <strain evidence="2 3">MAFF 305830</strain>
    </source>
</reference>
<evidence type="ECO:0000313" key="3">
    <source>
        <dbReference type="Proteomes" id="UP000054097"/>
    </source>
</evidence>
<dbReference type="AlphaFoldDB" id="A0A0C3ALC9"/>
<evidence type="ECO:0008006" key="4">
    <source>
        <dbReference type="Google" id="ProtNLM"/>
    </source>
</evidence>
<gene>
    <name evidence="2" type="ORF">M408DRAFT_30048</name>
</gene>
<reference evidence="3" key="2">
    <citation type="submission" date="2015-01" db="EMBL/GenBank/DDBJ databases">
        <title>Evolutionary Origins and Diversification of the Mycorrhizal Mutualists.</title>
        <authorList>
            <consortium name="DOE Joint Genome Institute"/>
            <consortium name="Mycorrhizal Genomics Consortium"/>
            <person name="Kohler A."/>
            <person name="Kuo A."/>
            <person name="Nagy L.G."/>
            <person name="Floudas D."/>
            <person name="Copeland A."/>
            <person name="Barry K.W."/>
            <person name="Cichocki N."/>
            <person name="Veneault-Fourrey C."/>
            <person name="LaButti K."/>
            <person name="Lindquist E.A."/>
            <person name="Lipzen A."/>
            <person name="Lundell T."/>
            <person name="Morin E."/>
            <person name="Murat C."/>
            <person name="Riley R."/>
            <person name="Ohm R."/>
            <person name="Sun H."/>
            <person name="Tunlid A."/>
            <person name="Henrissat B."/>
            <person name="Grigoriev I.V."/>
            <person name="Hibbett D.S."/>
            <person name="Martin F."/>
        </authorList>
    </citation>
    <scope>NUCLEOTIDE SEQUENCE [LARGE SCALE GENOMIC DNA]</scope>
    <source>
        <strain evidence="3">MAFF 305830</strain>
    </source>
</reference>
<protein>
    <recommendedName>
        <fullName evidence="4">F-box domain-containing protein</fullName>
    </recommendedName>
</protein>
<name>A0A0C3ALC9_SERVB</name>
<organism evidence="2 3">
    <name type="scientific">Serendipita vermifera MAFF 305830</name>
    <dbReference type="NCBI Taxonomy" id="933852"/>
    <lineage>
        <taxon>Eukaryota</taxon>
        <taxon>Fungi</taxon>
        <taxon>Dikarya</taxon>
        <taxon>Basidiomycota</taxon>
        <taxon>Agaricomycotina</taxon>
        <taxon>Agaricomycetes</taxon>
        <taxon>Sebacinales</taxon>
        <taxon>Serendipitaceae</taxon>
        <taxon>Serendipita</taxon>
    </lineage>
</organism>
<feature type="coiled-coil region" evidence="1">
    <location>
        <begin position="417"/>
        <end position="454"/>
    </location>
</feature>
<accession>A0A0C3ALC9</accession>
<dbReference type="OrthoDB" id="3365698at2759"/>
<keyword evidence="3" id="KW-1185">Reference proteome</keyword>
<dbReference type="EMBL" id="KN824405">
    <property type="protein sequence ID" value="KIM20849.1"/>
    <property type="molecule type" value="Genomic_DNA"/>
</dbReference>
<sequence length="871" mass="100480">MFFEYYVRENPRFIRHLLPICKQWYELAISSPRLWNRIPIKYFESDWDIETISESVKRRLDKCIDLSGNVSLELDLDFGELTPPQNLITSQIREYVSNYTLPDGQDTLNEWILGLNVDLLNDPEVISACQPHHLFELLENLIGKDGEIAPWWVSLRLDLPEETELALGILKLFSHPTPNLTRLQISGFSDIRGEYATLVGSIFPNVSALEHLEIPNAADLEVFKFDPTLLQILTFNNMKSCDPSIFTSFIRLRQLEVFCWSLLGQARESHGVVHLPELRRLSVRGPFKDFGTVEFRVPVLDELRLSRRHAHNPFIYPKVQASRIVWGLERPWDSQWQLNEIEPDLRAILLQYRSATELQIPSRFKERISAMIRELKSDDTWLSALSLIIGALAVLVSLIQMATHSTPADPPEICRKLEALQHQYKIIEDLRSRIRNAHLECARLETEISEHRASVAPIRRCPQELLLMFFEYYICENPRLIRHLLPVCKQWYELAISSPRLWNDVPIRLETDWDIESTCESIQKRLDKCIHFSGTASLELNLDFSGLIPPQGLIASQIREDVSKYTHPDGQDTLNEWISGLDVDLLNDPEVISACQPHHLFELLGNLIGDDGDIMPRWASLCLDLPQDPELALGILKLFSHPAPSLTHFQISWFEDMHEAFSSLIGTIFPDLPGLEHLEVPSVADLEFFNFNPTLVQSLTFNRLTSCDPSIFTSFTRLQELVVHSWFTHRPEEGALSRGVIQLPELRRLVVRGVVPNFDTFEFRVPLLDELYLSRHYMTDPFTYPKVQASKIVWAIEGPWASQWTLDQIEPDIRAIILKYRSVTELQFPSRLKERILSLIRELKSDDTWLSALRLVSLRALDGTTSERIEV</sequence>